<dbReference type="Pfam" id="PF00270">
    <property type="entry name" value="DEAD"/>
    <property type="match status" value="1"/>
</dbReference>
<dbReference type="GO" id="GO:0003676">
    <property type="term" value="F:nucleic acid binding"/>
    <property type="evidence" value="ECO:0007669"/>
    <property type="project" value="InterPro"/>
</dbReference>
<keyword evidence="4 6" id="KW-0067">ATP-binding</keyword>
<protein>
    <submittedName>
        <fullName evidence="10">ATP-dependent RNA helicase DeaD</fullName>
    </submittedName>
</protein>
<dbReference type="Pfam" id="PF03880">
    <property type="entry name" value="DbpA"/>
    <property type="match status" value="1"/>
</dbReference>
<dbReference type="CDD" id="cd18787">
    <property type="entry name" value="SF2_C_DEAD"/>
    <property type="match status" value="1"/>
</dbReference>
<dbReference type="STRING" id="195913.SAMN04488004_102244"/>
<dbReference type="InterPro" id="IPR014001">
    <property type="entry name" value="Helicase_ATP-bd"/>
</dbReference>
<dbReference type="CDD" id="cd00268">
    <property type="entry name" value="DEADc"/>
    <property type="match status" value="1"/>
</dbReference>
<dbReference type="InterPro" id="IPR005580">
    <property type="entry name" value="DbpA/CsdA_RNA-bd_dom"/>
</dbReference>
<dbReference type="InterPro" id="IPR044742">
    <property type="entry name" value="DEAD/DEAH_RhlB"/>
</dbReference>
<dbReference type="InterPro" id="IPR012677">
    <property type="entry name" value="Nucleotide-bd_a/b_plait_sf"/>
</dbReference>
<dbReference type="Pfam" id="PF00271">
    <property type="entry name" value="Helicase_C"/>
    <property type="match status" value="1"/>
</dbReference>
<feature type="region of interest" description="Disordered" evidence="7">
    <location>
        <begin position="530"/>
        <end position="752"/>
    </location>
</feature>
<feature type="compositionally biased region" description="Basic and acidic residues" evidence="7">
    <location>
        <begin position="537"/>
        <end position="555"/>
    </location>
</feature>
<dbReference type="AlphaFoldDB" id="A0A1I4CPH8"/>
<feature type="compositionally biased region" description="Basic and acidic residues" evidence="7">
    <location>
        <begin position="582"/>
        <end position="604"/>
    </location>
</feature>
<evidence type="ECO:0000259" key="8">
    <source>
        <dbReference type="PROSITE" id="PS51192"/>
    </source>
</evidence>
<evidence type="ECO:0000313" key="11">
    <source>
        <dbReference type="Proteomes" id="UP000199550"/>
    </source>
</evidence>
<feature type="compositionally biased region" description="Low complexity" evidence="7">
    <location>
        <begin position="707"/>
        <end position="718"/>
    </location>
</feature>
<dbReference type="PROSITE" id="PS51194">
    <property type="entry name" value="HELICASE_CTER"/>
    <property type="match status" value="1"/>
</dbReference>
<evidence type="ECO:0000256" key="6">
    <source>
        <dbReference type="RuleBase" id="RU000492"/>
    </source>
</evidence>
<evidence type="ECO:0000256" key="3">
    <source>
        <dbReference type="ARBA" id="ARBA00022806"/>
    </source>
</evidence>
<accession>A0A1I4CPH8</accession>
<dbReference type="CDD" id="cd12252">
    <property type="entry name" value="RRM_DbpA"/>
    <property type="match status" value="1"/>
</dbReference>
<dbReference type="InterPro" id="IPR027417">
    <property type="entry name" value="P-loop_NTPase"/>
</dbReference>
<sequence length="752" mass="81128">MIDTLARALADKGYDALTPVQEAVTDPDLDGQDLLVSAQTGSGKTVGFGLAIGKTILAEDGTFGPAGRPLALIVAPTRELALQVKRELSWLYAGTGAVLASCVGGMDVRDERRSLDRGAHIVVATPGRLVDHVKRSNIDLSDIRAIVLDEADEMLDLGFKEDLEFILGEAPPERRTLMFSATVPATIVKLAKSYQRDAVRVTTVTKEGQHADIEYRALSVAQHDGDNAIINVLRFYDAPNAIVFANTRAMVTRLTTRLSNRGFSVVALSGELSQQERSHALQAMRDGRAKVCVATDVAARGIDLPNLELVIHAELPTNAEILLHRSGRTGRAGRKGISAMIVTPKMRRRAENLLTWGKLQATWAMAPSADEILRKDEERLLNDEIWGETFTEDEKAFASRLLELHEPAQIAAAYLRVYQGKQSAPEDLSAVNAPAPRDGSDKAPRERKETFGPSKWFRVDVGRDQKAEARWLLPMLCKAGDITKKEIGAIRIQADETFVEIAEGASAAFIKAVGPDMVLENQAKLSIVDGVPQISDRGPRPDKKAYTPRDNDAPRAPRPPRARDTSPPPPSRQDDVAAIAPNRDDSAKARKPRAKPERKDHGDALVDLNKPRGAKPVWKGKSDDARPARAPYRADGDAKPAYKGKSDGAPGGKPAWKDKGDKPAYKGKSDGKPGEKPAWKGKSEGAGDKPAWKGKSEGKPAWKKPDGAPAKPKASASDTSKRFVPPGGKPAGKPAGKFGGKGKPGGKAPFKR</sequence>
<feature type="domain" description="Helicase ATP-binding" evidence="8">
    <location>
        <begin position="25"/>
        <end position="201"/>
    </location>
</feature>
<dbReference type="GO" id="GO:0003724">
    <property type="term" value="F:RNA helicase activity"/>
    <property type="evidence" value="ECO:0007669"/>
    <property type="project" value="UniProtKB-ARBA"/>
</dbReference>
<evidence type="ECO:0000256" key="5">
    <source>
        <dbReference type="ARBA" id="ARBA00038437"/>
    </source>
</evidence>
<gene>
    <name evidence="10" type="ORF">SAMN04488004_102244</name>
</gene>
<reference evidence="10 11" key="1">
    <citation type="submission" date="2016-10" db="EMBL/GenBank/DDBJ databases">
        <authorList>
            <person name="de Groot N.N."/>
        </authorList>
    </citation>
    <scope>NUCLEOTIDE SEQUENCE [LARGE SCALE GENOMIC DNA]</scope>
    <source>
        <strain evidence="10 11">DSM 16199</strain>
    </source>
</reference>
<dbReference type="InterPro" id="IPR011545">
    <property type="entry name" value="DEAD/DEAH_box_helicase_dom"/>
</dbReference>
<dbReference type="PANTHER" id="PTHR47959">
    <property type="entry name" value="ATP-DEPENDENT RNA HELICASE RHLE-RELATED"/>
    <property type="match status" value="1"/>
</dbReference>
<feature type="compositionally biased region" description="Basic and acidic residues" evidence="7">
    <location>
        <begin position="620"/>
        <end position="646"/>
    </location>
</feature>
<dbReference type="PROSITE" id="PS51192">
    <property type="entry name" value="HELICASE_ATP_BIND_1"/>
    <property type="match status" value="1"/>
</dbReference>
<evidence type="ECO:0000313" key="10">
    <source>
        <dbReference type="EMBL" id="SFK82147.1"/>
    </source>
</evidence>
<keyword evidence="1 6" id="KW-0547">Nucleotide-binding</keyword>
<feature type="compositionally biased region" description="Basic and acidic residues" evidence="7">
    <location>
        <begin position="438"/>
        <end position="449"/>
    </location>
</feature>
<comment type="similarity">
    <text evidence="5 6">Belongs to the DEAD box helicase family.</text>
</comment>
<proteinExistence type="inferred from homology"/>
<feature type="domain" description="Helicase C-terminal" evidence="9">
    <location>
        <begin position="231"/>
        <end position="398"/>
    </location>
</feature>
<dbReference type="GO" id="GO:0005524">
    <property type="term" value="F:ATP binding"/>
    <property type="evidence" value="ECO:0007669"/>
    <property type="project" value="UniProtKB-KW"/>
</dbReference>
<organism evidence="10 11">
    <name type="scientific">Loktanella salsilacus</name>
    <dbReference type="NCBI Taxonomy" id="195913"/>
    <lineage>
        <taxon>Bacteria</taxon>
        <taxon>Pseudomonadati</taxon>
        <taxon>Pseudomonadota</taxon>
        <taxon>Alphaproteobacteria</taxon>
        <taxon>Rhodobacterales</taxon>
        <taxon>Roseobacteraceae</taxon>
        <taxon>Loktanella</taxon>
    </lineage>
</organism>
<keyword evidence="11" id="KW-1185">Reference proteome</keyword>
<evidence type="ECO:0000256" key="4">
    <source>
        <dbReference type="ARBA" id="ARBA00022840"/>
    </source>
</evidence>
<dbReference type="InterPro" id="IPR000629">
    <property type="entry name" value="RNA-helicase_DEAD-box_CS"/>
</dbReference>
<dbReference type="PANTHER" id="PTHR47959:SF1">
    <property type="entry name" value="ATP-DEPENDENT RNA HELICASE DBPA"/>
    <property type="match status" value="1"/>
</dbReference>
<dbReference type="Gene3D" id="3.40.50.300">
    <property type="entry name" value="P-loop containing nucleotide triphosphate hydrolases"/>
    <property type="match status" value="2"/>
</dbReference>
<dbReference type="InterPro" id="IPR050079">
    <property type="entry name" value="DEAD_box_RNA_helicase"/>
</dbReference>
<evidence type="ECO:0000256" key="1">
    <source>
        <dbReference type="ARBA" id="ARBA00022741"/>
    </source>
</evidence>
<evidence type="ECO:0000259" key="9">
    <source>
        <dbReference type="PROSITE" id="PS51194"/>
    </source>
</evidence>
<dbReference type="InterPro" id="IPR001650">
    <property type="entry name" value="Helicase_C-like"/>
</dbReference>
<dbReference type="SMART" id="SM00490">
    <property type="entry name" value="HELICc"/>
    <property type="match status" value="1"/>
</dbReference>
<dbReference type="PROSITE" id="PS00039">
    <property type="entry name" value="DEAD_ATP_HELICASE"/>
    <property type="match status" value="1"/>
</dbReference>
<name>A0A1I4CPH8_9RHOB</name>
<dbReference type="Proteomes" id="UP000199550">
    <property type="component" value="Unassembled WGS sequence"/>
</dbReference>
<evidence type="ECO:0000256" key="2">
    <source>
        <dbReference type="ARBA" id="ARBA00022801"/>
    </source>
</evidence>
<feature type="region of interest" description="Disordered" evidence="7">
    <location>
        <begin position="426"/>
        <end position="449"/>
    </location>
</feature>
<feature type="compositionally biased region" description="Basic and acidic residues" evidence="7">
    <location>
        <begin position="655"/>
        <end position="706"/>
    </location>
</feature>
<dbReference type="SMART" id="SM00487">
    <property type="entry name" value="DEXDc"/>
    <property type="match status" value="1"/>
</dbReference>
<dbReference type="GO" id="GO:0005829">
    <property type="term" value="C:cytosol"/>
    <property type="evidence" value="ECO:0007669"/>
    <property type="project" value="TreeGrafter"/>
</dbReference>
<evidence type="ECO:0000256" key="7">
    <source>
        <dbReference type="SAM" id="MobiDB-lite"/>
    </source>
</evidence>
<dbReference type="EMBL" id="FOTF01000002">
    <property type="protein sequence ID" value="SFK82147.1"/>
    <property type="molecule type" value="Genomic_DNA"/>
</dbReference>
<keyword evidence="3 6" id="KW-0347">Helicase</keyword>
<keyword evidence="2 6" id="KW-0378">Hydrolase</keyword>
<dbReference type="Gene3D" id="3.30.70.330">
    <property type="match status" value="1"/>
</dbReference>
<dbReference type="OrthoDB" id="9805696at2"/>
<dbReference type="GO" id="GO:0016787">
    <property type="term" value="F:hydrolase activity"/>
    <property type="evidence" value="ECO:0007669"/>
    <property type="project" value="UniProtKB-KW"/>
</dbReference>
<dbReference type="SUPFAM" id="SSF52540">
    <property type="entry name" value="P-loop containing nucleoside triphosphate hydrolases"/>
    <property type="match status" value="1"/>
</dbReference>
<dbReference type="RefSeq" id="WP_090185243.1">
    <property type="nucleotide sequence ID" value="NZ_CAXIDI010000002.1"/>
</dbReference>